<dbReference type="InterPro" id="IPR011249">
    <property type="entry name" value="Metalloenz_LuxS/M16"/>
</dbReference>
<evidence type="ECO:0000259" key="19">
    <source>
        <dbReference type="PROSITE" id="PS51416"/>
    </source>
</evidence>
<evidence type="ECO:0000256" key="16">
    <source>
        <dbReference type="PROSITE-ProRule" id="PRU00228"/>
    </source>
</evidence>
<dbReference type="InterPro" id="IPR040847">
    <property type="entry name" value="SH3_15"/>
</dbReference>
<dbReference type="Pfam" id="PF18346">
    <property type="entry name" value="SH3_15"/>
    <property type="match status" value="2"/>
</dbReference>
<dbReference type="Proteomes" id="UP000678499">
    <property type="component" value="Unassembled WGS sequence"/>
</dbReference>
<comment type="catalytic activity">
    <reaction evidence="1">
        <text>S-ubiquitinyl-[E2 ubiquitin-conjugating enzyme]-L-cysteine + [acceptor protein]-L-lysine = [E2 ubiquitin-conjugating enzyme]-L-cysteine + N(6)-ubiquitinyl-[acceptor protein]-L-lysine.</text>
        <dbReference type="EC" id="2.3.2.27"/>
    </reaction>
</comment>
<dbReference type="Pfam" id="PF13920">
    <property type="entry name" value="zf-C3HC4_3"/>
    <property type="match status" value="1"/>
</dbReference>
<dbReference type="CDD" id="cd16726">
    <property type="entry name" value="RING-HC_MIB2_rpt1"/>
    <property type="match status" value="1"/>
</dbReference>
<feature type="domain" description="MIB/HERC2" evidence="19">
    <location>
        <begin position="1"/>
        <end position="74"/>
    </location>
</feature>
<feature type="domain" description="ZZ-type" evidence="18">
    <location>
        <begin position="80"/>
        <end position="132"/>
    </location>
</feature>
<dbReference type="FunFam" id="3.30.830.10:FF:000039">
    <property type="entry name" value="Ubiquinol-cytochrome c reductase core subunit 2"/>
    <property type="match status" value="1"/>
</dbReference>
<feature type="region of interest" description="Disordered" evidence="17">
    <location>
        <begin position="124"/>
        <end position="152"/>
    </location>
</feature>
<keyword evidence="6" id="KW-0963">Cytoplasm</keyword>
<feature type="repeat" description="ANK" evidence="15">
    <location>
        <begin position="554"/>
        <end position="578"/>
    </location>
</feature>
<dbReference type="InterPro" id="IPR010606">
    <property type="entry name" value="Mib_Herc2"/>
</dbReference>
<dbReference type="InterPro" id="IPR036770">
    <property type="entry name" value="Ankyrin_rpt-contain_sf"/>
</dbReference>
<evidence type="ECO:0000256" key="14">
    <source>
        <dbReference type="ARBA" id="ARBA00023128"/>
    </source>
</evidence>
<name>A0A7R9BE15_9CRUS</name>
<keyword evidence="7" id="KW-0808">Transferase</keyword>
<feature type="repeat" description="ANK" evidence="15">
    <location>
        <begin position="655"/>
        <end position="677"/>
    </location>
</feature>
<evidence type="ECO:0000313" key="21">
    <source>
        <dbReference type="Proteomes" id="UP000678499"/>
    </source>
</evidence>
<keyword evidence="8" id="KW-0479">Metal-binding</keyword>
<feature type="repeat" description="ANK" evidence="15">
    <location>
        <begin position="588"/>
        <end position="620"/>
    </location>
</feature>
<evidence type="ECO:0000256" key="6">
    <source>
        <dbReference type="ARBA" id="ARBA00022490"/>
    </source>
</evidence>
<feature type="repeat" description="ANK" evidence="15">
    <location>
        <begin position="520"/>
        <end position="552"/>
    </location>
</feature>
<keyword evidence="12" id="KW-0862">Zinc</keyword>
<dbReference type="Pfam" id="PF00569">
    <property type="entry name" value="ZZ"/>
    <property type="match status" value="1"/>
</dbReference>
<dbReference type="SUPFAM" id="SSF159034">
    <property type="entry name" value="Mib/herc2 domain-like"/>
    <property type="match status" value="2"/>
</dbReference>
<dbReference type="Gene3D" id="3.30.830.10">
    <property type="entry name" value="Metalloenzyme, LuxS/M16 peptidase-like"/>
    <property type="match status" value="2"/>
</dbReference>
<dbReference type="OrthoDB" id="2122982at2759"/>
<evidence type="ECO:0000256" key="12">
    <source>
        <dbReference type="ARBA" id="ARBA00022833"/>
    </source>
</evidence>
<dbReference type="InterPro" id="IPR007863">
    <property type="entry name" value="Peptidase_M16_C"/>
</dbReference>
<evidence type="ECO:0000256" key="10">
    <source>
        <dbReference type="ARBA" id="ARBA00022771"/>
    </source>
</evidence>
<keyword evidence="13" id="KW-0809">Transit peptide</keyword>
<dbReference type="EC" id="2.3.2.27" evidence="5"/>
<dbReference type="PROSITE" id="PS51416">
    <property type="entry name" value="MIB_HERC2"/>
    <property type="match status" value="2"/>
</dbReference>
<organism evidence="20">
    <name type="scientific">Notodromas monacha</name>
    <dbReference type="NCBI Taxonomy" id="399045"/>
    <lineage>
        <taxon>Eukaryota</taxon>
        <taxon>Metazoa</taxon>
        <taxon>Ecdysozoa</taxon>
        <taxon>Arthropoda</taxon>
        <taxon>Crustacea</taxon>
        <taxon>Oligostraca</taxon>
        <taxon>Ostracoda</taxon>
        <taxon>Podocopa</taxon>
        <taxon>Podocopida</taxon>
        <taxon>Cypridocopina</taxon>
        <taxon>Cypridoidea</taxon>
        <taxon>Cyprididae</taxon>
        <taxon>Notodromas</taxon>
    </lineage>
</organism>
<evidence type="ECO:0000256" key="1">
    <source>
        <dbReference type="ARBA" id="ARBA00000900"/>
    </source>
</evidence>
<dbReference type="Pfam" id="PF00023">
    <property type="entry name" value="Ank"/>
    <property type="match status" value="1"/>
</dbReference>
<dbReference type="SMART" id="SM00291">
    <property type="entry name" value="ZnF_ZZ"/>
    <property type="match status" value="1"/>
</dbReference>
<dbReference type="FunFam" id="3.30.60.90:FF:000004">
    <property type="entry name" value="Putative E3 ubiquitin-protein ligase MIB2"/>
    <property type="match status" value="1"/>
</dbReference>
<dbReference type="GO" id="GO:0016567">
    <property type="term" value="P:protein ubiquitination"/>
    <property type="evidence" value="ECO:0007669"/>
    <property type="project" value="UniProtKB-UniPathway"/>
</dbReference>
<dbReference type="Pfam" id="PF12796">
    <property type="entry name" value="Ank_2"/>
    <property type="match status" value="2"/>
</dbReference>
<dbReference type="PROSITE" id="PS50135">
    <property type="entry name" value="ZF_ZZ_2"/>
    <property type="match status" value="1"/>
</dbReference>
<dbReference type="Pfam" id="PF00675">
    <property type="entry name" value="Peptidase_M16"/>
    <property type="match status" value="1"/>
</dbReference>
<dbReference type="PANTHER" id="PTHR24202">
    <property type="entry name" value="E3 UBIQUITIN-PROTEIN LIGASE MIB2"/>
    <property type="match status" value="1"/>
</dbReference>
<dbReference type="InterPro" id="IPR013083">
    <property type="entry name" value="Znf_RING/FYVE/PHD"/>
</dbReference>
<keyword evidence="9" id="KW-0677">Repeat</keyword>
<dbReference type="InterPro" id="IPR000433">
    <property type="entry name" value="Znf_ZZ"/>
</dbReference>
<reference evidence="20" key="1">
    <citation type="submission" date="2020-11" db="EMBL/GenBank/DDBJ databases">
        <authorList>
            <person name="Tran Van P."/>
        </authorList>
    </citation>
    <scope>NUCLEOTIDE SEQUENCE</scope>
</reference>
<keyword evidence="10 16" id="KW-0863">Zinc-finger</keyword>
<dbReference type="Gene3D" id="1.25.40.20">
    <property type="entry name" value="Ankyrin repeat-containing domain"/>
    <property type="match status" value="2"/>
</dbReference>
<evidence type="ECO:0000313" key="20">
    <source>
        <dbReference type="EMBL" id="CAD7273453.1"/>
    </source>
</evidence>
<evidence type="ECO:0000256" key="15">
    <source>
        <dbReference type="PROSITE-ProRule" id="PRU00023"/>
    </source>
</evidence>
<accession>A0A7R9BE15</accession>
<dbReference type="UniPathway" id="UPA00143"/>
<dbReference type="PRINTS" id="PR01415">
    <property type="entry name" value="ANKYRIN"/>
</dbReference>
<dbReference type="PANTHER" id="PTHR24202:SF4">
    <property type="entry name" value="E3 UBIQUITIN-PROTEIN LIGASE MIB2-RELATED"/>
    <property type="match status" value="1"/>
</dbReference>
<dbReference type="InterPro" id="IPR043145">
    <property type="entry name" value="Znf_ZZ_sf"/>
</dbReference>
<gene>
    <name evidence="20" type="ORF">NMOB1V02_LOCUS1339</name>
</gene>
<dbReference type="Gene3D" id="3.30.60.90">
    <property type="match status" value="1"/>
</dbReference>
<evidence type="ECO:0000256" key="9">
    <source>
        <dbReference type="ARBA" id="ARBA00022737"/>
    </source>
</evidence>
<dbReference type="Gene3D" id="2.30.30.40">
    <property type="entry name" value="SH3 Domains"/>
    <property type="match status" value="2"/>
</dbReference>
<dbReference type="Gene3D" id="3.30.40.10">
    <property type="entry name" value="Zinc/RING finger domain, C3HC4 (zinc finger)"/>
    <property type="match status" value="2"/>
</dbReference>
<sequence length="1466" mass="154421">MIPAEVGLRVVRGPDWKWGDQDGGEGCVGTVVEIGRSGASSPSDTVIVRWDGGTKTNYRVGYQDAYDLRVVDNATVGVRHGNIVCDACKTRGVLGFRWRCIVCDDYDLCTPCYMADKHDPKHAFSRQDVPGSRPIEVGPRRLGGAGGRSSQPGATRVVMQGIFVGARVQRGPDWDWGNQDGGKGKVGRVLDIRGWDGESGRSVANVIWASGITNVYRVGHKGKVDLTTVTGAKNGFYYPDHLPVLGSCVVSGFPSTIAVSSQARIVPASAAPAAVTVTSPQSPPVPIESTTRFIVGEKVTVIRDVNQLKALAEGHGGWNPKMADVAGKTGVVHRNTDRGDVRVQFLAGLKWTFHPLALTQAPHEFAVNDVVRVITDRSLAMELQRGHGEWNESMREALGKIGRVQKVYPDRDLRVCVDGATWTLNPACVTLVPGSSVDISNSMPSLIAVGAGEDPPASQSSVIGVESEHMQHRNPLPSVASYSTGSSAAERAMRAAAEGDVASLREVLARCPELVNSRVSGKTALQVASHQGHVEVVRLLLGSSARAANVADDEGDTALHYAAFGNQPEVIDLLLTMGDANVIAVNNAQCTALHVAVNKQFSACVRVLLRSGADVNMRDSYGDTALHDAVSKRSADILGLLIAVPGCDLSVKNMRGFNPLHLAARDGNNSAVEKILECSRQLVDARKDDGFTALHLAALNGHLSVARSLVSLGRCRLDARTNRGQTALHLASGQRHGNLVEFLASASGGDVSLLNAVDDDGGDTAIHLALAGSIIGFNPACRAPACPPENAPVANLTFMEILQQVSEDVPTDSASLEALNAFAVACLLASRGASLTLANHSAKCSTDIVPNESWKNLLLSYQRAASNPGSEDDSESRVEEAAPEVATMLVADLAECIVCCEEPPALTFLACGHAIACFDCGIKMKKCLKCGLKIDGKLGADGRPVNCGAPGKENDRPFRHQFNGMNTQKYVDAVASESGEHGQVITSRLRELEERIAEMEEVQTCSICMERRKNVVFICGHVMALNVPILRPTARMFSAAAAAKPKAASAPQISREVKSSTTPSGVIVASTECLSPISRVSIAIRAGSRYEKPKSVGASHMCRIIAGLGSKSASQISIVRNLNQIGASLTCTGSREYLIYDVSCVKDYLPTAMKYLSEASVNPGLKPWELSDNLPRLRVELASACYSNEVAVLELLHKAAYRGQGLGNSIYAPAHNISHLCPNTMAQFLEETFTTKRAAVVGVGVDHALLEDFASALPLAGGDGVASSGKYGGGEVRIESGGSSTSVAVAYEGAGWNDPKKAITAAVLQQALGTGPHVLHGDGAAPLQQAVKGVTDAYAVTGLNASYSDSGLIGLVLSTGAGDAGKALKAALSALKGSISDADVKRGKNQLSSTIWAMNDSPAGFTELTGEISIVTKKVHAASDLQSLIDSVTTSDVNNLLKKATSGKASMGAVGNLTNVPFLDEL</sequence>
<keyword evidence="15" id="KW-0040">ANK repeat</keyword>
<dbReference type="Pfam" id="PF06701">
    <property type="entry name" value="MIB_HERC2"/>
    <property type="match status" value="2"/>
</dbReference>
<keyword evidence="11" id="KW-0833">Ubl conjugation pathway</keyword>
<evidence type="ECO:0000256" key="17">
    <source>
        <dbReference type="SAM" id="MobiDB-lite"/>
    </source>
</evidence>
<dbReference type="EMBL" id="OA882169">
    <property type="protein sequence ID" value="CAD7273453.1"/>
    <property type="molecule type" value="Genomic_DNA"/>
</dbReference>
<keyword evidence="14" id="KW-0496">Mitochondrion</keyword>
<dbReference type="GO" id="GO:0016020">
    <property type="term" value="C:membrane"/>
    <property type="evidence" value="ECO:0007669"/>
    <property type="project" value="UniProtKB-ARBA"/>
</dbReference>
<feature type="repeat" description="ANK" evidence="15">
    <location>
        <begin position="689"/>
        <end position="713"/>
    </location>
</feature>
<dbReference type="SUPFAM" id="SSF48403">
    <property type="entry name" value="Ankyrin repeat"/>
    <property type="match status" value="1"/>
</dbReference>
<dbReference type="InterPro" id="IPR002110">
    <property type="entry name" value="Ankyrin_rpt"/>
</dbReference>
<dbReference type="GO" id="GO:0008270">
    <property type="term" value="F:zinc ion binding"/>
    <property type="evidence" value="ECO:0007669"/>
    <property type="project" value="UniProtKB-KW"/>
</dbReference>
<dbReference type="PROSITE" id="PS50088">
    <property type="entry name" value="ANK_REPEAT"/>
    <property type="match status" value="5"/>
</dbReference>
<dbReference type="InterPro" id="IPR037252">
    <property type="entry name" value="Mib_Herc2_sf"/>
</dbReference>
<evidence type="ECO:0000256" key="7">
    <source>
        <dbReference type="ARBA" id="ARBA00022679"/>
    </source>
</evidence>
<dbReference type="FunFam" id="2.30.30.40:FF:000044">
    <property type="entry name" value="E3 ubiquitin-protein ligase MIB2, putative"/>
    <property type="match status" value="1"/>
</dbReference>
<dbReference type="GO" id="GO:0005739">
    <property type="term" value="C:mitochondrion"/>
    <property type="evidence" value="ECO:0007669"/>
    <property type="project" value="UniProtKB-SubCell"/>
</dbReference>
<evidence type="ECO:0000256" key="3">
    <source>
        <dbReference type="ARBA" id="ARBA00004496"/>
    </source>
</evidence>
<evidence type="ECO:0000256" key="5">
    <source>
        <dbReference type="ARBA" id="ARBA00012483"/>
    </source>
</evidence>
<dbReference type="Pfam" id="PF05193">
    <property type="entry name" value="Peptidase_M16_C"/>
    <property type="match status" value="1"/>
</dbReference>
<dbReference type="FunFam" id="2.30.30.40:FF:000078">
    <property type="entry name" value="Putative e3 ubiquitin-protein ligase mib2"/>
    <property type="match status" value="1"/>
</dbReference>
<dbReference type="PROSITE" id="PS01357">
    <property type="entry name" value="ZF_ZZ_1"/>
    <property type="match status" value="1"/>
</dbReference>
<dbReference type="PROSITE" id="PS50297">
    <property type="entry name" value="ANK_REP_REGION"/>
    <property type="match status" value="5"/>
</dbReference>
<dbReference type="SUPFAM" id="SSF57850">
    <property type="entry name" value="RING/U-box"/>
    <property type="match status" value="1"/>
</dbReference>
<keyword evidence="21" id="KW-1185">Reference proteome</keyword>
<dbReference type="GO" id="GO:0061630">
    <property type="term" value="F:ubiquitin protein ligase activity"/>
    <property type="evidence" value="ECO:0007669"/>
    <property type="project" value="UniProtKB-EC"/>
</dbReference>
<protein>
    <recommendedName>
        <fullName evidence="5">RING-type E3 ubiquitin transferase</fullName>
        <ecNumber evidence="5">2.3.2.27</ecNumber>
    </recommendedName>
</protein>
<feature type="domain" description="MIB/HERC2" evidence="19">
    <location>
        <begin position="154"/>
        <end position="232"/>
    </location>
</feature>
<dbReference type="InterPro" id="IPR011765">
    <property type="entry name" value="Pept_M16_N"/>
</dbReference>
<dbReference type="SMART" id="SM00248">
    <property type="entry name" value="ANK"/>
    <property type="match status" value="7"/>
</dbReference>
<proteinExistence type="predicted"/>
<comment type="pathway">
    <text evidence="4">Protein modification; protein ubiquitination.</text>
</comment>
<evidence type="ECO:0000256" key="4">
    <source>
        <dbReference type="ARBA" id="ARBA00004906"/>
    </source>
</evidence>
<evidence type="ECO:0000256" key="13">
    <source>
        <dbReference type="ARBA" id="ARBA00022946"/>
    </source>
</evidence>
<evidence type="ECO:0000256" key="8">
    <source>
        <dbReference type="ARBA" id="ARBA00022723"/>
    </source>
</evidence>
<evidence type="ECO:0000259" key="18">
    <source>
        <dbReference type="PROSITE" id="PS50135"/>
    </source>
</evidence>
<comment type="subcellular location">
    <subcellularLocation>
        <location evidence="3">Cytoplasm</location>
    </subcellularLocation>
    <subcellularLocation>
        <location evidence="2">Mitochondrion</location>
    </subcellularLocation>
</comment>
<evidence type="ECO:0000256" key="11">
    <source>
        <dbReference type="ARBA" id="ARBA00022786"/>
    </source>
</evidence>
<dbReference type="EMBL" id="CAJPEX010000132">
    <property type="protein sequence ID" value="CAG0913605.1"/>
    <property type="molecule type" value="Genomic_DNA"/>
</dbReference>
<dbReference type="SUPFAM" id="SSF63411">
    <property type="entry name" value="LuxS/MPP-like metallohydrolase"/>
    <property type="match status" value="2"/>
</dbReference>
<dbReference type="FunFam" id="3.30.830.10:FF:000021">
    <property type="entry name" value="Cytochrome b-c1 complex subunit 2"/>
    <property type="match status" value="1"/>
</dbReference>
<evidence type="ECO:0000256" key="2">
    <source>
        <dbReference type="ARBA" id="ARBA00004173"/>
    </source>
</evidence>